<feature type="binding site" evidence="6">
    <location>
        <begin position="70"/>
        <end position="73"/>
    </location>
    <ligand>
        <name>NADP(+)</name>
        <dbReference type="ChEBI" id="CHEBI:58349"/>
    </ligand>
</feature>
<comment type="catalytic activity">
    <reaction evidence="4">
        <text>L-proline + NADP(+) = (S)-1-pyrroline-5-carboxylate + NADPH + 2 H(+)</text>
        <dbReference type="Rhea" id="RHEA:14109"/>
        <dbReference type="ChEBI" id="CHEBI:15378"/>
        <dbReference type="ChEBI" id="CHEBI:17388"/>
        <dbReference type="ChEBI" id="CHEBI:57783"/>
        <dbReference type="ChEBI" id="CHEBI:58349"/>
        <dbReference type="ChEBI" id="CHEBI:60039"/>
        <dbReference type="EC" id="1.5.1.2"/>
    </reaction>
</comment>
<evidence type="ECO:0000256" key="4">
    <source>
        <dbReference type="HAMAP-Rule" id="MF_01925"/>
    </source>
</evidence>
<reference evidence="9" key="2">
    <citation type="submission" date="2020-09" db="EMBL/GenBank/DDBJ databases">
        <authorList>
            <person name="Sun Q."/>
            <person name="Zhou Y."/>
        </authorList>
    </citation>
    <scope>NUCLEOTIDE SEQUENCE</scope>
    <source>
        <strain evidence="9">CGMCC 1.16012</strain>
    </source>
</reference>
<dbReference type="PIRSF" id="PIRSF000193">
    <property type="entry name" value="Pyrrol-5-carb_rd"/>
    <property type="match status" value="1"/>
</dbReference>
<dbReference type="InterPro" id="IPR029036">
    <property type="entry name" value="P5CR_dimer"/>
</dbReference>
<dbReference type="Gene3D" id="3.40.50.720">
    <property type="entry name" value="NAD(P)-binding Rossmann-like Domain"/>
    <property type="match status" value="1"/>
</dbReference>
<comment type="catalytic activity">
    <reaction evidence="4">
        <text>L-proline + NAD(+) = (S)-1-pyrroline-5-carboxylate + NADH + 2 H(+)</text>
        <dbReference type="Rhea" id="RHEA:14105"/>
        <dbReference type="ChEBI" id="CHEBI:15378"/>
        <dbReference type="ChEBI" id="CHEBI:17388"/>
        <dbReference type="ChEBI" id="CHEBI:57540"/>
        <dbReference type="ChEBI" id="CHEBI:57945"/>
        <dbReference type="ChEBI" id="CHEBI:60039"/>
        <dbReference type="EC" id="1.5.1.2"/>
    </reaction>
</comment>
<feature type="binding site" evidence="6">
    <location>
        <begin position="12"/>
        <end position="17"/>
    </location>
    <ligand>
        <name>NADP(+)</name>
        <dbReference type="ChEBI" id="CHEBI:58349"/>
    </ligand>
</feature>
<dbReference type="InterPro" id="IPR008927">
    <property type="entry name" value="6-PGluconate_DH-like_C_sf"/>
</dbReference>
<evidence type="ECO:0000313" key="9">
    <source>
        <dbReference type="EMBL" id="GGE56837.1"/>
    </source>
</evidence>
<dbReference type="InterPro" id="IPR000304">
    <property type="entry name" value="Pyrroline-COOH_reductase"/>
</dbReference>
<dbReference type="EMBL" id="BMKN01000002">
    <property type="protein sequence ID" value="GGE56837.1"/>
    <property type="molecule type" value="Genomic_DNA"/>
</dbReference>
<dbReference type="Pfam" id="PF14748">
    <property type="entry name" value="P5CR_dimer"/>
    <property type="match status" value="1"/>
</dbReference>
<keyword evidence="4" id="KW-0641">Proline biosynthesis</keyword>
<feature type="domain" description="Pyrroline-5-carboxylate reductase catalytic N-terminal" evidence="7">
    <location>
        <begin position="11"/>
        <end position="98"/>
    </location>
</feature>
<evidence type="ECO:0000259" key="8">
    <source>
        <dbReference type="Pfam" id="PF14748"/>
    </source>
</evidence>
<dbReference type="Pfam" id="PF03807">
    <property type="entry name" value="F420_oxidored"/>
    <property type="match status" value="1"/>
</dbReference>
<dbReference type="InterPro" id="IPR028939">
    <property type="entry name" value="P5C_Rdtase_cat_N"/>
</dbReference>
<comment type="similarity">
    <text evidence="1 4">Belongs to the pyrroline-5-carboxylate reductase family.</text>
</comment>
<dbReference type="GO" id="GO:0055129">
    <property type="term" value="P:L-proline biosynthetic process"/>
    <property type="evidence" value="ECO:0007669"/>
    <property type="project" value="UniProtKB-UniRule"/>
</dbReference>
<comment type="subcellular location">
    <subcellularLocation>
        <location evidence="4">Cytoplasm</location>
    </subcellularLocation>
</comment>
<name>A0A917AJ11_9RHOB</name>
<dbReference type="RefSeq" id="WP_095594462.1">
    <property type="nucleotide sequence ID" value="NZ_BMKN01000002.1"/>
</dbReference>
<dbReference type="NCBIfam" id="TIGR00112">
    <property type="entry name" value="proC"/>
    <property type="match status" value="1"/>
</dbReference>
<keyword evidence="4" id="KW-0028">Amino-acid biosynthesis</keyword>
<dbReference type="FunFam" id="1.10.3730.10:FF:000001">
    <property type="entry name" value="Pyrroline-5-carboxylate reductase"/>
    <property type="match status" value="1"/>
</dbReference>
<protein>
    <recommendedName>
        <fullName evidence="4 5">Pyrroline-5-carboxylate reductase</fullName>
        <shortName evidence="4">P5C reductase</shortName>
        <shortName evidence="4">P5CR</shortName>
        <ecNumber evidence="4 5">1.5.1.2</ecNumber>
    </recommendedName>
    <alternativeName>
        <fullName evidence="4">PCA reductase</fullName>
    </alternativeName>
</protein>
<dbReference type="SUPFAM" id="SSF48179">
    <property type="entry name" value="6-phosphogluconate dehydrogenase C-terminal domain-like"/>
    <property type="match status" value="1"/>
</dbReference>
<sequence>MEALNKNGMVLIGCGRMGSALLAAWLDTGLAHEAVTVVEPYPSDWLKEQAAKGLRLNADIPANPAVLILATKPQMMKEVMGQIEGDFADTLFISVAAGTPISFFEAELGADAKIVRVMPNTPALLKKGVSALVANKAAQGAPLAAAQDLMTAVGVVEILTDEEDIHAVIGLSGSGPAYVFAFVEALVAAGKDAGLEEDLAFRLARDTLVGAAAMIGDNFAEVATLRENVTSPGGTTAAALKVFAESEPNLNALVSAVVKASKDRSIELAEMA</sequence>
<evidence type="ECO:0000256" key="5">
    <source>
        <dbReference type="NCBIfam" id="TIGR00112"/>
    </source>
</evidence>
<gene>
    <name evidence="4 9" type="primary">proC</name>
    <name evidence="9" type="ORF">GCM10011517_25770</name>
</gene>
<dbReference type="PANTHER" id="PTHR11645">
    <property type="entry name" value="PYRROLINE-5-CARBOXYLATE REDUCTASE"/>
    <property type="match status" value="1"/>
</dbReference>
<proteinExistence type="inferred from homology"/>
<dbReference type="OrthoDB" id="9805754at2"/>
<dbReference type="SUPFAM" id="SSF51735">
    <property type="entry name" value="NAD(P)-binding Rossmann-fold domains"/>
    <property type="match status" value="1"/>
</dbReference>
<dbReference type="Proteomes" id="UP000606730">
    <property type="component" value="Unassembled WGS sequence"/>
</dbReference>
<feature type="domain" description="Pyrroline-5-carboxylate reductase dimerisation" evidence="8">
    <location>
        <begin position="162"/>
        <end position="268"/>
    </location>
</feature>
<accession>A0A917AJ11</accession>
<dbReference type="HAMAP" id="MF_01925">
    <property type="entry name" value="P5C_reductase"/>
    <property type="match status" value="1"/>
</dbReference>
<dbReference type="Gene3D" id="1.10.3730.10">
    <property type="entry name" value="ProC C-terminal domain-like"/>
    <property type="match status" value="1"/>
</dbReference>
<dbReference type="EC" id="1.5.1.2" evidence="4 5"/>
<keyword evidence="4" id="KW-0963">Cytoplasm</keyword>
<keyword evidence="10" id="KW-1185">Reference proteome</keyword>
<comment type="pathway">
    <text evidence="4">Amino-acid biosynthesis; L-proline biosynthesis; L-proline from L-glutamate 5-semialdehyde: step 1/1.</text>
</comment>
<dbReference type="GO" id="GO:0005737">
    <property type="term" value="C:cytoplasm"/>
    <property type="evidence" value="ECO:0007669"/>
    <property type="project" value="UniProtKB-SubCell"/>
</dbReference>
<keyword evidence="2 4" id="KW-0521">NADP</keyword>
<evidence type="ECO:0000256" key="3">
    <source>
        <dbReference type="ARBA" id="ARBA00023002"/>
    </source>
</evidence>
<dbReference type="PANTHER" id="PTHR11645:SF0">
    <property type="entry name" value="PYRROLINE-5-CARBOXYLATE REDUCTASE 3"/>
    <property type="match status" value="1"/>
</dbReference>
<evidence type="ECO:0000256" key="2">
    <source>
        <dbReference type="ARBA" id="ARBA00022857"/>
    </source>
</evidence>
<feature type="binding site" evidence="6">
    <location>
        <position position="57"/>
    </location>
    <ligand>
        <name>NADPH</name>
        <dbReference type="ChEBI" id="CHEBI:57783"/>
    </ligand>
</feature>
<dbReference type="AlphaFoldDB" id="A0A917AJ11"/>
<evidence type="ECO:0000313" key="10">
    <source>
        <dbReference type="Proteomes" id="UP000606730"/>
    </source>
</evidence>
<evidence type="ECO:0000256" key="6">
    <source>
        <dbReference type="PIRSR" id="PIRSR000193-1"/>
    </source>
</evidence>
<reference evidence="9" key="1">
    <citation type="journal article" date="2014" name="Int. J. Syst. Evol. Microbiol.">
        <title>Complete genome sequence of Corynebacterium casei LMG S-19264T (=DSM 44701T), isolated from a smear-ripened cheese.</title>
        <authorList>
            <consortium name="US DOE Joint Genome Institute (JGI-PGF)"/>
            <person name="Walter F."/>
            <person name="Albersmeier A."/>
            <person name="Kalinowski J."/>
            <person name="Ruckert C."/>
        </authorList>
    </citation>
    <scope>NUCLEOTIDE SEQUENCE</scope>
    <source>
        <strain evidence="9">CGMCC 1.16012</strain>
    </source>
</reference>
<dbReference type="InterPro" id="IPR036291">
    <property type="entry name" value="NAD(P)-bd_dom_sf"/>
</dbReference>
<dbReference type="GO" id="GO:0004735">
    <property type="term" value="F:pyrroline-5-carboxylate reductase activity"/>
    <property type="evidence" value="ECO:0007669"/>
    <property type="project" value="UniProtKB-UniRule"/>
</dbReference>
<comment type="caution">
    <text evidence="9">The sequence shown here is derived from an EMBL/GenBank/DDBJ whole genome shotgun (WGS) entry which is preliminary data.</text>
</comment>
<comment type="function">
    <text evidence="4">Catalyzes the reduction of 1-pyrroline-5-carboxylate (PCA) to L-proline.</text>
</comment>
<evidence type="ECO:0000259" key="7">
    <source>
        <dbReference type="Pfam" id="PF03807"/>
    </source>
</evidence>
<evidence type="ECO:0000256" key="1">
    <source>
        <dbReference type="ARBA" id="ARBA00005525"/>
    </source>
</evidence>
<organism evidence="9 10">
    <name type="scientific">Actibacterium pelagium</name>
    <dbReference type="NCBI Taxonomy" id="2029103"/>
    <lineage>
        <taxon>Bacteria</taxon>
        <taxon>Pseudomonadati</taxon>
        <taxon>Pseudomonadota</taxon>
        <taxon>Alphaproteobacteria</taxon>
        <taxon>Rhodobacterales</taxon>
        <taxon>Roseobacteraceae</taxon>
        <taxon>Actibacterium</taxon>
    </lineage>
</organism>
<keyword evidence="3 4" id="KW-0560">Oxidoreductase</keyword>